<dbReference type="Proteomes" id="UP001324115">
    <property type="component" value="Unassembled WGS sequence"/>
</dbReference>
<evidence type="ECO:0000259" key="5">
    <source>
        <dbReference type="Pfam" id="PF00931"/>
    </source>
</evidence>
<dbReference type="Gene3D" id="1.10.10.10">
    <property type="entry name" value="Winged helix-like DNA-binding domain superfamily/Winged helix DNA-binding domain"/>
    <property type="match status" value="1"/>
</dbReference>
<dbReference type="InterPro" id="IPR032675">
    <property type="entry name" value="LRR_dom_sf"/>
</dbReference>
<dbReference type="InterPro" id="IPR027417">
    <property type="entry name" value="P-loop_NTPase"/>
</dbReference>
<dbReference type="EMBL" id="JAXUIC010000003">
    <property type="protein sequence ID" value="KAK4595277.1"/>
    <property type="molecule type" value="Genomic_DNA"/>
</dbReference>
<evidence type="ECO:0000256" key="2">
    <source>
        <dbReference type="ARBA" id="ARBA00022741"/>
    </source>
</evidence>
<dbReference type="SUPFAM" id="SSF52058">
    <property type="entry name" value="L domain-like"/>
    <property type="match status" value="1"/>
</dbReference>
<evidence type="ECO:0000313" key="9">
    <source>
        <dbReference type="EMBL" id="KAK4595277.1"/>
    </source>
</evidence>
<dbReference type="InterPro" id="IPR058922">
    <property type="entry name" value="WHD_DRP"/>
</dbReference>
<feature type="domain" description="Disease resistance N-terminal" evidence="6">
    <location>
        <begin position="6"/>
        <end position="91"/>
    </location>
</feature>
<evidence type="ECO:0000256" key="1">
    <source>
        <dbReference type="ARBA" id="ARBA00022737"/>
    </source>
</evidence>
<comment type="caution">
    <text evidence="9">The sequence shown here is derived from an EMBL/GenBank/DDBJ whole genome shotgun (WGS) entry which is preliminary data.</text>
</comment>
<dbReference type="Gene3D" id="1.20.5.4130">
    <property type="match status" value="1"/>
</dbReference>
<dbReference type="InterPro" id="IPR002182">
    <property type="entry name" value="NB-ARC"/>
</dbReference>
<dbReference type="FunFam" id="1.10.10.10:FF:000322">
    <property type="entry name" value="Probable disease resistance protein At1g63360"/>
    <property type="match status" value="1"/>
</dbReference>
<dbReference type="PANTHER" id="PTHR36766:SF45">
    <property type="entry name" value="NB-ARC DOMAIN-CONTAINING PROTEIN"/>
    <property type="match status" value="1"/>
</dbReference>
<evidence type="ECO:0000313" key="10">
    <source>
        <dbReference type="Proteomes" id="UP001324115"/>
    </source>
</evidence>
<gene>
    <name evidence="9" type="ORF">RGQ29_013637</name>
</gene>
<name>A0AAN7FLV0_QUERU</name>
<dbReference type="GO" id="GO:0006952">
    <property type="term" value="P:defense response"/>
    <property type="evidence" value="ECO:0007669"/>
    <property type="project" value="UniProtKB-KW"/>
</dbReference>
<dbReference type="Gene3D" id="1.10.8.430">
    <property type="entry name" value="Helical domain of apoptotic protease-activating factors"/>
    <property type="match status" value="1"/>
</dbReference>
<organism evidence="9 10">
    <name type="scientific">Quercus rubra</name>
    <name type="common">Northern red oak</name>
    <name type="synonym">Quercus borealis</name>
    <dbReference type="NCBI Taxonomy" id="3512"/>
    <lineage>
        <taxon>Eukaryota</taxon>
        <taxon>Viridiplantae</taxon>
        <taxon>Streptophyta</taxon>
        <taxon>Embryophyta</taxon>
        <taxon>Tracheophyta</taxon>
        <taxon>Spermatophyta</taxon>
        <taxon>Magnoliopsida</taxon>
        <taxon>eudicotyledons</taxon>
        <taxon>Gunneridae</taxon>
        <taxon>Pentapetalae</taxon>
        <taxon>rosids</taxon>
        <taxon>fabids</taxon>
        <taxon>Fagales</taxon>
        <taxon>Fagaceae</taxon>
        <taxon>Quercus</taxon>
    </lineage>
</organism>
<dbReference type="CDD" id="cd14798">
    <property type="entry name" value="RX-CC_like"/>
    <property type="match status" value="1"/>
</dbReference>
<feature type="domain" description="Disease resistance R13L4/SHOC-2-like LRR" evidence="8">
    <location>
        <begin position="561"/>
        <end position="904"/>
    </location>
</feature>
<protein>
    <submittedName>
        <fullName evidence="9">Uncharacterized protein</fullName>
    </submittedName>
</protein>
<evidence type="ECO:0000259" key="6">
    <source>
        <dbReference type="Pfam" id="PF18052"/>
    </source>
</evidence>
<dbReference type="PANTHER" id="PTHR36766">
    <property type="entry name" value="PLANT BROAD-SPECTRUM MILDEW RESISTANCE PROTEIN RPW8"/>
    <property type="match status" value="1"/>
</dbReference>
<dbReference type="SUPFAM" id="SSF52540">
    <property type="entry name" value="P-loop containing nucleoside triphosphate hydrolases"/>
    <property type="match status" value="1"/>
</dbReference>
<keyword evidence="1" id="KW-0677">Repeat</keyword>
<dbReference type="Gene3D" id="3.80.10.10">
    <property type="entry name" value="Ribonuclease Inhibitor"/>
    <property type="match status" value="1"/>
</dbReference>
<dbReference type="GO" id="GO:0005524">
    <property type="term" value="F:ATP binding"/>
    <property type="evidence" value="ECO:0007669"/>
    <property type="project" value="UniProtKB-KW"/>
</dbReference>
<dbReference type="GO" id="GO:0051707">
    <property type="term" value="P:response to other organism"/>
    <property type="evidence" value="ECO:0007669"/>
    <property type="project" value="UniProtKB-ARBA"/>
</dbReference>
<evidence type="ECO:0000256" key="3">
    <source>
        <dbReference type="ARBA" id="ARBA00022821"/>
    </source>
</evidence>
<dbReference type="InterPro" id="IPR036388">
    <property type="entry name" value="WH-like_DNA-bd_sf"/>
</dbReference>
<dbReference type="Pfam" id="PF23598">
    <property type="entry name" value="LRR_14"/>
    <property type="match status" value="1"/>
</dbReference>
<keyword evidence="10" id="KW-1185">Reference proteome</keyword>
<dbReference type="Pfam" id="PF18052">
    <property type="entry name" value="Rx_N"/>
    <property type="match status" value="1"/>
</dbReference>
<feature type="domain" description="Disease resistance protein winged helix" evidence="7">
    <location>
        <begin position="442"/>
        <end position="514"/>
    </location>
</feature>
<sequence>MAEGLVTDLIKQLGLIAAREADQEIRLVVGVDKEVEKLKGNLQTVKAVLNDAEKRQVTEEVVKLWLEKLNNACYEMEDVVDEWSTAMIKSAIQKEEEHADDTIVLKKKVCSFIPSPSCCFRQVDKLVLRYDIAHKIKDLNGILDVIAKEKDRYQFQLTNDLTPTVVERAQTTSFVDVSEICGRDSVKNDLVGMLLGKGSAEERSPHLISLVGMGGIGKTTLAQLAYNDPEVQAYFKIKVWVCVSDPFDQCKVAKAILDSIKGQSSDMTELQILLNRICDEVRGKNFLLVCDDVWNEDSTAWEPFRIALKCVAPSSRIIVTTRKNRVAENMRSASMINLELLSKEDCWLMFSKLAFFDRDPRQSEQLKDLGRQIVEKCKGLPLAAKTLGSLMRFKRSREEWKNILDSKWWEFEDVEKCLYAPLFLSYYDLYSPLRRCFSFCAVFPKDYVFSSDELVFMWMAQGYIKSKENVEIEIIARDYFENLAIRSFFQDFERDENDGKIKKCKMHDIVHDFAQLMSKNVCFTINSNIGLETDYKTARHLELEIPKEAQFPESIYSAKNLRTLIFVDQSDYMLSTLFQHFRCLRILTLEDARVEYDGILRNLPDAVENFIHLRYLNLVNYCGDTLPETIGNLYNLQILKIIIDGSNLQKLPQGMSKLINLRHFNLSSRNGDCCSDVKFPRGFGRLTSLRTLDDFNVNGKGDNERCKLGELKNLNHLKTLSISGLGREVDECEAMNAQLKKKINLHTLKLRFSEYWLDIGIKREKDALVLNALEPPPNLEYLHIEFYEALILFPNWMMSLTNLKELRINGSSLECLPPLGKLPFLKSLQMWYIIALEKLGIEFLGIEESEKKEKGDIIKPLFPNLISLSFDYFFHWEEWNGIEEEEDCIRRFTIMPRLQDLSIWSCPKLKLLPNFLRATPLQKLEICGCPILEERCKRGTGEEWPKISHIPNIWIDWFYVQRDGREYEAEPKMAHVKWSGFLDSIEVPVPIEMSVTPNPYVYEFVYRVGCKEYEEEFVEDDDKKEESNEDEHCKIDNEIVQIDSREWNGIGGEEKEEEEDCIRRFIIMPYLQNLEILVCTKLKSVPNFLCTTPLQKLEISTCLILEECFKRGTEEDWPKISHIPIIFDYKLQFSSSPMCQWLKDKKFPLFSVHKFSYKFRFLDDDGEKVFAIVHVLAKFSNGLIRRCSFDPVMGNLEYPQKLLQLQLLKPLTMSYLAHLLVLFLMDKEDKINLKDETPSGTSRIQLRKEMNMILTPLLTTEIKEDDASQIYYMTSEDRERMFGECLGMQSWILNCQEKSQKKLINLVASECLKL</sequence>
<dbReference type="Pfam" id="PF00931">
    <property type="entry name" value="NB-ARC"/>
    <property type="match status" value="1"/>
</dbReference>
<reference evidence="9 10" key="1">
    <citation type="journal article" date="2023" name="G3 (Bethesda)">
        <title>A haplotype-resolved chromosome-scale genome for Quercus rubra L. provides insights into the genetics of adaptive traits for red oak species.</title>
        <authorList>
            <person name="Kapoor B."/>
            <person name="Jenkins J."/>
            <person name="Schmutz J."/>
            <person name="Zhebentyayeva T."/>
            <person name="Kuelheim C."/>
            <person name="Coggeshall M."/>
            <person name="Heim C."/>
            <person name="Lasky J.R."/>
            <person name="Leites L."/>
            <person name="Islam-Faridi N."/>
            <person name="Romero-Severson J."/>
            <person name="DeLeo V.L."/>
            <person name="Lucas S.M."/>
            <person name="Lazic D."/>
            <person name="Gailing O."/>
            <person name="Carlson J."/>
            <person name="Staton M."/>
        </authorList>
    </citation>
    <scope>NUCLEOTIDE SEQUENCE [LARGE SCALE GENOMIC DNA]</scope>
    <source>
        <strain evidence="9">Pseudo-F2</strain>
    </source>
</reference>
<dbReference type="PRINTS" id="PR00364">
    <property type="entry name" value="DISEASERSIST"/>
</dbReference>
<accession>A0AAN7FLV0</accession>
<keyword evidence="3" id="KW-0611">Plant defense</keyword>
<dbReference type="InterPro" id="IPR041118">
    <property type="entry name" value="Rx_N"/>
</dbReference>
<keyword evidence="4" id="KW-0067">ATP-binding</keyword>
<dbReference type="InterPro" id="IPR055414">
    <property type="entry name" value="LRR_R13L4/SHOC2-like"/>
</dbReference>
<dbReference type="InterPro" id="IPR038005">
    <property type="entry name" value="RX-like_CC"/>
</dbReference>
<dbReference type="Pfam" id="PF23559">
    <property type="entry name" value="WHD_DRP"/>
    <property type="match status" value="1"/>
</dbReference>
<evidence type="ECO:0000259" key="7">
    <source>
        <dbReference type="Pfam" id="PF23559"/>
    </source>
</evidence>
<evidence type="ECO:0000259" key="8">
    <source>
        <dbReference type="Pfam" id="PF23598"/>
    </source>
</evidence>
<feature type="domain" description="NB-ARC" evidence="5">
    <location>
        <begin position="201"/>
        <end position="355"/>
    </location>
</feature>
<proteinExistence type="predicted"/>
<dbReference type="InterPro" id="IPR042197">
    <property type="entry name" value="Apaf_helical"/>
</dbReference>
<keyword evidence="2" id="KW-0547">Nucleotide-binding</keyword>
<dbReference type="GO" id="GO:0043531">
    <property type="term" value="F:ADP binding"/>
    <property type="evidence" value="ECO:0007669"/>
    <property type="project" value="InterPro"/>
</dbReference>
<dbReference type="Gene3D" id="3.40.50.300">
    <property type="entry name" value="P-loop containing nucleotide triphosphate hydrolases"/>
    <property type="match status" value="1"/>
</dbReference>
<evidence type="ECO:0000256" key="4">
    <source>
        <dbReference type="ARBA" id="ARBA00022840"/>
    </source>
</evidence>